<dbReference type="EMBL" id="JAACJM010000017">
    <property type="protein sequence ID" value="KAF5367972.1"/>
    <property type="molecule type" value="Genomic_DNA"/>
</dbReference>
<gene>
    <name evidence="2" type="ORF">D9758_004442</name>
</gene>
<dbReference type="AlphaFoldDB" id="A0A8H5LSI7"/>
<evidence type="ECO:0000313" key="2">
    <source>
        <dbReference type="EMBL" id="KAF5367972.1"/>
    </source>
</evidence>
<dbReference type="Proteomes" id="UP000559256">
    <property type="component" value="Unassembled WGS sequence"/>
</dbReference>
<feature type="signal peptide" evidence="1">
    <location>
        <begin position="1"/>
        <end position="23"/>
    </location>
</feature>
<evidence type="ECO:0000313" key="3">
    <source>
        <dbReference type="Proteomes" id="UP000559256"/>
    </source>
</evidence>
<dbReference type="OrthoDB" id="3076816at2759"/>
<proteinExistence type="predicted"/>
<feature type="chain" id="PRO_5034503181" evidence="1">
    <location>
        <begin position="24"/>
        <end position="64"/>
    </location>
</feature>
<organism evidence="2 3">
    <name type="scientific">Tetrapyrgos nigripes</name>
    <dbReference type="NCBI Taxonomy" id="182062"/>
    <lineage>
        <taxon>Eukaryota</taxon>
        <taxon>Fungi</taxon>
        <taxon>Dikarya</taxon>
        <taxon>Basidiomycota</taxon>
        <taxon>Agaricomycotina</taxon>
        <taxon>Agaricomycetes</taxon>
        <taxon>Agaricomycetidae</taxon>
        <taxon>Agaricales</taxon>
        <taxon>Marasmiineae</taxon>
        <taxon>Marasmiaceae</taxon>
        <taxon>Tetrapyrgos</taxon>
    </lineage>
</organism>
<sequence length="64" mass="6566">MNAKFFNAILGFFLVVAATSATAQRIPCGDADPDAVCATGFVCCDAPTFIGDGHCIPVGEVCPQ</sequence>
<evidence type="ECO:0000256" key="1">
    <source>
        <dbReference type="SAM" id="SignalP"/>
    </source>
</evidence>
<keyword evidence="3" id="KW-1185">Reference proteome</keyword>
<comment type="caution">
    <text evidence="2">The sequence shown here is derived from an EMBL/GenBank/DDBJ whole genome shotgun (WGS) entry which is preliminary data.</text>
</comment>
<name>A0A8H5LSI7_9AGAR</name>
<keyword evidence="1" id="KW-0732">Signal</keyword>
<protein>
    <submittedName>
        <fullName evidence="2">Uncharacterized protein</fullName>
    </submittedName>
</protein>
<reference evidence="2 3" key="1">
    <citation type="journal article" date="2020" name="ISME J.">
        <title>Uncovering the hidden diversity of litter-decomposition mechanisms in mushroom-forming fungi.</title>
        <authorList>
            <person name="Floudas D."/>
            <person name="Bentzer J."/>
            <person name="Ahren D."/>
            <person name="Johansson T."/>
            <person name="Persson P."/>
            <person name="Tunlid A."/>
        </authorList>
    </citation>
    <scope>NUCLEOTIDE SEQUENCE [LARGE SCALE GENOMIC DNA]</scope>
    <source>
        <strain evidence="2 3">CBS 291.85</strain>
    </source>
</reference>
<accession>A0A8H5LSI7</accession>